<accession>A0A1E3V3L9</accession>
<evidence type="ECO:0000256" key="1">
    <source>
        <dbReference type="ARBA" id="ARBA00009353"/>
    </source>
</evidence>
<dbReference type="NCBIfam" id="TIGR01777">
    <property type="entry name" value="yfcH"/>
    <property type="match status" value="1"/>
</dbReference>
<sequence length="296" mass="32400">MKILITGASGFIGQQLVAHLANHHQLLLLTRHPANSRQLLGPQHQYLSSLDEIDDLNHIDAVINLAGEPIVAKRWSAQQKQRICDSRWNITARLSQLILQSSNPPQVMISGSAIGFYGRQGANTIDEHAAPHPEFSHDICKEWERLALEAATKTRVCILRTGIVLGHGGALAKMLPPFKLGLGGPIGHGRQGMSWIHIHDMVALIDFLLCHETCQGIFNATAPHPVSNAEFSKTLGRVLNRPAFMTAPAPVLRLAMGEMADLLIEGQFVLPKHALDAGFSFRFAQLEPALKDLLTS</sequence>
<evidence type="ECO:0000313" key="5">
    <source>
        <dbReference type="EMBL" id="MDV5390707.1"/>
    </source>
</evidence>
<evidence type="ECO:0000313" key="4">
    <source>
        <dbReference type="EMBL" id="MDI5832082.1"/>
    </source>
</evidence>
<dbReference type="SUPFAM" id="SSF51735">
    <property type="entry name" value="NAD(P)-binding Rossmann-fold domains"/>
    <property type="match status" value="1"/>
</dbReference>
<organism evidence="5 7">
    <name type="scientific">Shewanella xiamenensis</name>
    <dbReference type="NCBI Taxonomy" id="332186"/>
    <lineage>
        <taxon>Bacteria</taxon>
        <taxon>Pseudomonadati</taxon>
        <taxon>Pseudomonadota</taxon>
        <taxon>Gammaproteobacteria</taxon>
        <taxon>Alteromonadales</taxon>
        <taxon>Shewanellaceae</taxon>
        <taxon>Shewanella</taxon>
    </lineage>
</organism>
<dbReference type="PANTHER" id="PTHR11092:SF0">
    <property type="entry name" value="EPIMERASE FAMILY PROTEIN SDR39U1"/>
    <property type="match status" value="1"/>
</dbReference>
<dbReference type="EMBL" id="JASGOQ010000001">
    <property type="protein sequence ID" value="MDV5390707.1"/>
    <property type="molecule type" value="Genomic_DNA"/>
</dbReference>
<evidence type="ECO:0000313" key="6">
    <source>
        <dbReference type="Proteomes" id="UP001159075"/>
    </source>
</evidence>
<reference evidence="4 6" key="1">
    <citation type="submission" date="2022-09" db="EMBL/GenBank/DDBJ databases">
        <title>The outer-membrane cytochrome OmcA is essential for infection of Shewanella oneidensis by a zebrafish-associated bacteriophage.</title>
        <authorList>
            <person name="Grenfell A.W."/>
            <person name="Intile P."/>
            <person name="Mcfarlane J."/>
            <person name="Leung D."/>
            <person name="Abdalla K."/>
            <person name="Wold M."/>
            <person name="Kees E."/>
            <person name="Gralnick J."/>
        </authorList>
    </citation>
    <scope>NUCLEOTIDE SEQUENCE [LARGE SCALE GENOMIC DNA]</scope>
    <source>
        <strain evidence="4 6">NF-5</strain>
    </source>
</reference>
<reference evidence="5" key="2">
    <citation type="submission" date="2023-05" db="EMBL/GenBank/DDBJ databases">
        <title>Colonisation of extended spectrum b-lactamase- and carbapenemase-producing bacteria on hospital surfaces from low- and middle-income countries.</title>
        <authorList>
            <person name="Nieto-Rosado M."/>
            <person name="Sands K."/>
            <person name="Iregbu K."/>
            <person name="Zahra R."/>
            <person name="Mazarati J.B."/>
            <person name="Mehtar S."/>
            <person name="Barnards-Group B."/>
            <person name="Walsh T.R."/>
        </authorList>
    </citation>
    <scope>NUCLEOTIDE SEQUENCE</scope>
    <source>
        <strain evidence="5">PP-E493</strain>
    </source>
</reference>
<dbReference type="InterPro" id="IPR010099">
    <property type="entry name" value="SDR39U1"/>
</dbReference>
<dbReference type="Pfam" id="PF01370">
    <property type="entry name" value="Epimerase"/>
    <property type="match status" value="1"/>
</dbReference>
<dbReference type="Pfam" id="PF08338">
    <property type="entry name" value="DUF1731"/>
    <property type="match status" value="1"/>
</dbReference>
<dbReference type="PANTHER" id="PTHR11092">
    <property type="entry name" value="SUGAR NUCLEOTIDE EPIMERASE RELATED"/>
    <property type="match status" value="1"/>
</dbReference>
<dbReference type="OrthoDB" id="9801773at2"/>
<dbReference type="AlphaFoldDB" id="A0A1E3V3L9"/>
<dbReference type="InterPro" id="IPR036291">
    <property type="entry name" value="NAD(P)-bd_dom_sf"/>
</dbReference>
<feature type="domain" description="NAD-dependent epimerase/dehydratase" evidence="2">
    <location>
        <begin position="3"/>
        <end position="219"/>
    </location>
</feature>
<dbReference type="EMBL" id="JAOTLW010000010">
    <property type="protein sequence ID" value="MDI5832082.1"/>
    <property type="molecule type" value="Genomic_DNA"/>
</dbReference>
<evidence type="ECO:0000259" key="2">
    <source>
        <dbReference type="Pfam" id="PF01370"/>
    </source>
</evidence>
<evidence type="ECO:0000313" key="7">
    <source>
        <dbReference type="Proteomes" id="UP001187859"/>
    </source>
</evidence>
<dbReference type="InterPro" id="IPR001509">
    <property type="entry name" value="Epimerase_deHydtase"/>
</dbReference>
<dbReference type="Proteomes" id="UP001159075">
    <property type="component" value="Unassembled WGS sequence"/>
</dbReference>
<feature type="domain" description="DUF1731" evidence="3">
    <location>
        <begin position="247"/>
        <end position="293"/>
    </location>
</feature>
<protein>
    <submittedName>
        <fullName evidence="5">TIGR01777 family oxidoreductase</fullName>
    </submittedName>
</protein>
<keyword evidence="6" id="KW-1185">Reference proteome</keyword>
<name>A0A1E3V3L9_9GAMM</name>
<dbReference type="Gene3D" id="3.40.50.720">
    <property type="entry name" value="NAD(P)-binding Rossmann-like Domain"/>
    <property type="match status" value="1"/>
</dbReference>
<comment type="similarity">
    <text evidence="1">Belongs to the NAD(P)-dependent epimerase/dehydratase family. SDR39U1 subfamily.</text>
</comment>
<gene>
    <name evidence="4" type="ORF">ODY93_10930</name>
    <name evidence="5" type="ORF">QM089_10675</name>
</gene>
<dbReference type="InterPro" id="IPR013549">
    <property type="entry name" value="DUF1731"/>
</dbReference>
<dbReference type="Proteomes" id="UP001187859">
    <property type="component" value="Unassembled WGS sequence"/>
</dbReference>
<proteinExistence type="inferred from homology"/>
<evidence type="ECO:0000259" key="3">
    <source>
        <dbReference type="Pfam" id="PF08338"/>
    </source>
</evidence>
<comment type="caution">
    <text evidence="5">The sequence shown here is derived from an EMBL/GenBank/DDBJ whole genome shotgun (WGS) entry which is preliminary data.</text>
</comment>
<dbReference type="CDD" id="cd05242">
    <property type="entry name" value="SDR_a8"/>
    <property type="match status" value="1"/>
</dbReference>
<dbReference type="RefSeq" id="WP_037426729.1">
    <property type="nucleotide sequence ID" value="NZ_AP025014.1"/>
</dbReference>